<dbReference type="Gene3D" id="3.90.1170.20">
    <property type="entry name" value="Quinolinate phosphoribosyl transferase, N-terminal domain"/>
    <property type="match status" value="1"/>
</dbReference>
<dbReference type="PIRSF" id="PIRSF006250">
    <property type="entry name" value="NadC_ModD"/>
    <property type="match status" value="1"/>
</dbReference>
<evidence type="ECO:0000256" key="4">
    <source>
        <dbReference type="PIRNR" id="PIRNR006250"/>
    </source>
</evidence>
<dbReference type="AlphaFoldDB" id="A0A1B1TEV9"/>
<dbReference type="EMBL" id="KP211907">
    <property type="protein sequence ID" value="ANV80792.1"/>
    <property type="molecule type" value="Genomic_DNA"/>
</dbReference>
<dbReference type="InterPro" id="IPR027277">
    <property type="entry name" value="NadC/ModD"/>
</dbReference>
<dbReference type="SUPFAM" id="SSF51690">
    <property type="entry name" value="Nicotinate/Quinolinate PRTase C-terminal domain-like"/>
    <property type="match status" value="1"/>
</dbReference>
<comment type="catalytic activity">
    <reaction evidence="4">
        <text>nicotinate beta-D-ribonucleotide + CO2 + diphosphate = quinolinate + 5-phospho-alpha-D-ribose 1-diphosphate + 2 H(+)</text>
        <dbReference type="Rhea" id="RHEA:12733"/>
        <dbReference type="ChEBI" id="CHEBI:15378"/>
        <dbReference type="ChEBI" id="CHEBI:16526"/>
        <dbReference type="ChEBI" id="CHEBI:29959"/>
        <dbReference type="ChEBI" id="CHEBI:33019"/>
        <dbReference type="ChEBI" id="CHEBI:57502"/>
        <dbReference type="ChEBI" id="CHEBI:58017"/>
        <dbReference type="EC" id="2.4.2.19"/>
    </reaction>
</comment>
<dbReference type="GO" id="GO:0004514">
    <property type="term" value="F:nicotinate-nucleotide diphosphorylase (carboxylating) activity"/>
    <property type="evidence" value="ECO:0007669"/>
    <property type="project" value="UniProtKB-EC"/>
</dbReference>
<dbReference type="InterPro" id="IPR002638">
    <property type="entry name" value="Quinolinate_PRibosylTrfase_C"/>
</dbReference>
<feature type="domain" description="Quinolinate phosphoribosyl transferase C-terminal" evidence="5">
    <location>
        <begin position="121"/>
        <end position="304"/>
    </location>
</feature>
<reference evidence="7" key="2">
    <citation type="journal article" date="2015" name="ISME J.">
        <title>A new class of marine Euryarchaeota group II from the Mediterranean deep chlorophyll maximum.</title>
        <authorList>
            <person name="Martin-Cuadrado A.B."/>
            <person name="Garcia-Heredia I."/>
            <person name="Molto A.G."/>
            <person name="Lopez-Ubeda R."/>
            <person name="Kimes N."/>
            <person name="Lopez-Garcia P."/>
            <person name="Moreira D."/>
            <person name="Rodriguez-Valera F."/>
        </authorList>
    </citation>
    <scope>NUCLEOTIDE SEQUENCE</scope>
</reference>
<dbReference type="PANTHER" id="PTHR32179:SF3">
    <property type="entry name" value="NICOTINATE-NUCLEOTIDE PYROPHOSPHORYLASE [CARBOXYLATING]"/>
    <property type="match status" value="1"/>
</dbReference>
<organism evidence="7">
    <name type="scientific">uncultured Poseidoniia archaeon</name>
    <dbReference type="NCBI Taxonomy" id="1697135"/>
    <lineage>
        <taxon>Archaea</taxon>
        <taxon>Methanobacteriati</taxon>
        <taxon>Thermoplasmatota</taxon>
        <taxon>Candidatus Poseidoniia</taxon>
        <taxon>environmental samples</taxon>
    </lineage>
</organism>
<dbReference type="Gene3D" id="3.20.20.70">
    <property type="entry name" value="Aldolase class I"/>
    <property type="match status" value="1"/>
</dbReference>
<protein>
    <recommendedName>
        <fullName evidence="4">Nicotinate-nucleotide pyrophosphorylase [carboxylating]</fullName>
        <ecNumber evidence="4">2.4.2.19</ecNumber>
    </recommendedName>
    <alternativeName>
        <fullName evidence="4">Quinolinate phosphoribosyltransferase [decarboxylating]</fullName>
    </alternativeName>
</protein>
<dbReference type="Pfam" id="PF01729">
    <property type="entry name" value="QRPTase_C"/>
    <property type="match status" value="1"/>
</dbReference>
<keyword evidence="4" id="KW-0662">Pyridine nucleotide biosynthesis</keyword>
<evidence type="ECO:0000256" key="2">
    <source>
        <dbReference type="ARBA" id="ARBA00022676"/>
    </source>
</evidence>
<proteinExistence type="inferred from homology"/>
<dbReference type="GO" id="GO:0009435">
    <property type="term" value="P:NAD+ biosynthetic process"/>
    <property type="evidence" value="ECO:0007669"/>
    <property type="project" value="UniProtKB-UniPathway"/>
</dbReference>
<dbReference type="UniPathway" id="UPA00253">
    <property type="reaction ID" value="UER00331"/>
</dbReference>
<comment type="subunit">
    <text evidence="4">Hexamer formed by 3 homodimers.</text>
</comment>
<reference evidence="7" key="1">
    <citation type="submission" date="2014-11" db="EMBL/GenBank/DDBJ databases">
        <authorList>
            <person name="Zhu J."/>
            <person name="Qi W."/>
            <person name="Song R."/>
        </authorList>
    </citation>
    <scope>NUCLEOTIDE SEQUENCE</scope>
</reference>
<comment type="pathway">
    <text evidence="4">Cofactor biosynthesis; NAD(+) biosynthesis; nicotinate D-ribonucleotide from quinolinate: step 1/1.</text>
</comment>
<sequence>MTLPHDRSRLLVDDRVPSEIFSQSMDRWIETMLADDVSEEGGTNNFVRAKLIAKQKGVICGQIVINRMLDKHAPNCSYDWKVGEGELVKERGHVLQISGFSCEILKVERVMLNLLGRLSGISTTTSEWVSNSNDLQLACTRKTEWGILDKWAVHIGGGLTHRLFRSDALMLKENDFASAIESGEDQNDSIKKLISEIDLEKHSKFTVIEVQNINEAILAAQTWSEKQRENSTTDSVVLLLDNMGPMNARIVVTELEKLDLRKWCILEGSGGITKDSISEWSSSGVDLISTSAMNRGVKPLDISLIIEGEE</sequence>
<name>A0A1B1TEV9_9ARCH</name>
<dbReference type="InterPro" id="IPR037128">
    <property type="entry name" value="Quinolinate_PRibosylTase_N_sf"/>
</dbReference>
<accession>A0A1B1TEV9</accession>
<dbReference type="GO" id="GO:0005737">
    <property type="term" value="C:cytoplasm"/>
    <property type="evidence" value="ECO:0007669"/>
    <property type="project" value="TreeGrafter"/>
</dbReference>
<dbReference type="Pfam" id="PF02749">
    <property type="entry name" value="QRPTase_N"/>
    <property type="match status" value="1"/>
</dbReference>
<evidence type="ECO:0000313" key="7">
    <source>
        <dbReference type="EMBL" id="ANV80792.1"/>
    </source>
</evidence>
<keyword evidence="2 4" id="KW-0328">Glycosyltransferase</keyword>
<evidence type="ECO:0000259" key="6">
    <source>
        <dbReference type="Pfam" id="PF02749"/>
    </source>
</evidence>
<comment type="function">
    <text evidence="4">Involved in the catabolism of quinolinic acid (QA).</text>
</comment>
<keyword evidence="3 4" id="KW-0808">Transferase</keyword>
<evidence type="ECO:0000259" key="5">
    <source>
        <dbReference type="Pfam" id="PF01729"/>
    </source>
</evidence>
<dbReference type="InterPro" id="IPR036068">
    <property type="entry name" value="Nicotinate_pribotase-like_C"/>
</dbReference>
<dbReference type="InterPro" id="IPR022412">
    <property type="entry name" value="Quinolinate_PRibosylTrfase_N"/>
</dbReference>
<dbReference type="EC" id="2.4.2.19" evidence="4"/>
<comment type="similarity">
    <text evidence="1 4">Belongs to the NadC/ModD family.</text>
</comment>
<feature type="domain" description="Quinolinate phosphoribosyl transferase N-terminal" evidence="6">
    <location>
        <begin position="44"/>
        <end position="119"/>
    </location>
</feature>
<evidence type="ECO:0000256" key="3">
    <source>
        <dbReference type="ARBA" id="ARBA00022679"/>
    </source>
</evidence>
<evidence type="ECO:0000256" key="1">
    <source>
        <dbReference type="ARBA" id="ARBA00009400"/>
    </source>
</evidence>
<dbReference type="PANTHER" id="PTHR32179">
    <property type="entry name" value="NICOTINATE-NUCLEOTIDE PYROPHOSPHORYLASE [CARBOXYLATING]"/>
    <property type="match status" value="1"/>
</dbReference>
<dbReference type="GO" id="GO:0034213">
    <property type="term" value="P:quinolinate catabolic process"/>
    <property type="evidence" value="ECO:0007669"/>
    <property type="project" value="TreeGrafter"/>
</dbReference>
<dbReference type="SUPFAM" id="SSF54675">
    <property type="entry name" value="Nicotinate/Quinolinate PRTase N-terminal domain-like"/>
    <property type="match status" value="1"/>
</dbReference>
<dbReference type="InterPro" id="IPR013785">
    <property type="entry name" value="Aldolase_TIM"/>
</dbReference>